<gene>
    <name evidence="1" type="ORF">PORUE0001_0364</name>
</gene>
<sequence length="38" mass="4368">MSEIECDMSDAERPALVSFVTEWRAFLQMSAEVDEEQS</sequence>
<comment type="caution">
    <text evidence="1">The sequence shown here is derived from an EMBL/GenBank/DDBJ whole genome shotgun (WGS) entry which is preliminary data.</text>
</comment>
<accession>C2MD42</accession>
<organism evidence="1 2">
    <name type="scientific">Porphyromonas uenonis 60-3</name>
    <dbReference type="NCBI Taxonomy" id="596327"/>
    <lineage>
        <taxon>Bacteria</taxon>
        <taxon>Pseudomonadati</taxon>
        <taxon>Bacteroidota</taxon>
        <taxon>Bacteroidia</taxon>
        <taxon>Bacteroidales</taxon>
        <taxon>Porphyromonadaceae</taxon>
        <taxon>Porphyromonas</taxon>
    </lineage>
</organism>
<name>C2MD42_9PORP</name>
<dbReference type="AlphaFoldDB" id="C2MD42"/>
<dbReference type="Proteomes" id="UP000003303">
    <property type="component" value="Unassembled WGS sequence"/>
</dbReference>
<dbReference type="EMBL" id="ACLR01000182">
    <property type="protein sequence ID" value="EEK16300.1"/>
    <property type="molecule type" value="Genomic_DNA"/>
</dbReference>
<evidence type="ECO:0000313" key="2">
    <source>
        <dbReference type="Proteomes" id="UP000003303"/>
    </source>
</evidence>
<evidence type="ECO:0000313" key="1">
    <source>
        <dbReference type="EMBL" id="EEK16300.1"/>
    </source>
</evidence>
<protein>
    <submittedName>
        <fullName evidence="1">Uncharacterized protein</fullName>
    </submittedName>
</protein>
<keyword evidence="2" id="KW-1185">Reference proteome</keyword>
<proteinExistence type="predicted"/>
<reference evidence="1 2" key="1">
    <citation type="submission" date="2009-04" db="EMBL/GenBank/DDBJ databases">
        <authorList>
            <person name="Sebastian Y."/>
            <person name="Madupu R."/>
            <person name="Durkin A.S."/>
            <person name="Torralba M."/>
            <person name="Methe B."/>
            <person name="Sutton G.G."/>
            <person name="Strausberg R.L."/>
            <person name="Nelson K.E."/>
        </authorList>
    </citation>
    <scope>NUCLEOTIDE SEQUENCE [LARGE SCALE GENOMIC DNA]</scope>
    <source>
        <strain evidence="1 2">60-3</strain>
    </source>
</reference>